<accession>A0A0F9I9R7</accession>
<gene>
    <name evidence="2" type="ORF">LCGC14_1605950</name>
</gene>
<organism evidence="2">
    <name type="scientific">marine sediment metagenome</name>
    <dbReference type="NCBI Taxonomy" id="412755"/>
    <lineage>
        <taxon>unclassified sequences</taxon>
        <taxon>metagenomes</taxon>
        <taxon>ecological metagenomes</taxon>
    </lineage>
</organism>
<protein>
    <submittedName>
        <fullName evidence="2">Uncharacterized protein</fullName>
    </submittedName>
</protein>
<evidence type="ECO:0000256" key="1">
    <source>
        <dbReference type="SAM" id="MobiDB-lite"/>
    </source>
</evidence>
<feature type="region of interest" description="Disordered" evidence="1">
    <location>
        <begin position="49"/>
        <end position="86"/>
    </location>
</feature>
<reference evidence="2" key="1">
    <citation type="journal article" date="2015" name="Nature">
        <title>Complex archaea that bridge the gap between prokaryotes and eukaryotes.</title>
        <authorList>
            <person name="Spang A."/>
            <person name="Saw J.H."/>
            <person name="Jorgensen S.L."/>
            <person name="Zaremba-Niedzwiedzka K."/>
            <person name="Martijn J."/>
            <person name="Lind A.E."/>
            <person name="van Eijk R."/>
            <person name="Schleper C."/>
            <person name="Guy L."/>
            <person name="Ettema T.J."/>
        </authorList>
    </citation>
    <scope>NUCLEOTIDE SEQUENCE</scope>
</reference>
<sequence>MAKFKLRARWNAFPGIKPGATVDSAGMAEGLIKHGLEQRHIEALPKPKVKAPVKKKSVKVKQAKAPVKNAGEKDNAASTGKAPEKP</sequence>
<dbReference type="AlphaFoldDB" id="A0A0F9I9R7"/>
<feature type="compositionally biased region" description="Basic residues" evidence="1">
    <location>
        <begin position="49"/>
        <end position="62"/>
    </location>
</feature>
<dbReference type="EMBL" id="LAZR01012942">
    <property type="protein sequence ID" value="KKM24351.1"/>
    <property type="molecule type" value="Genomic_DNA"/>
</dbReference>
<name>A0A0F9I9R7_9ZZZZ</name>
<proteinExistence type="predicted"/>
<comment type="caution">
    <text evidence="2">The sequence shown here is derived from an EMBL/GenBank/DDBJ whole genome shotgun (WGS) entry which is preliminary data.</text>
</comment>
<evidence type="ECO:0000313" key="2">
    <source>
        <dbReference type="EMBL" id="KKM24351.1"/>
    </source>
</evidence>